<accession>A0A1H5M000</accession>
<reference evidence="9" key="1">
    <citation type="submission" date="2016-10" db="EMBL/GenBank/DDBJ databases">
        <authorList>
            <person name="Varghese N."/>
            <person name="Submissions S."/>
        </authorList>
    </citation>
    <scope>NUCLEOTIDE SEQUENCE [LARGE SCALE GENOMIC DNA]</scope>
    <source>
        <strain evidence="9">DSM 45237</strain>
    </source>
</reference>
<dbReference type="Pfam" id="PF00254">
    <property type="entry name" value="FKBP_C"/>
    <property type="match status" value="1"/>
</dbReference>
<dbReference type="PANTHER" id="PTHR43811:SF19">
    <property type="entry name" value="39 KDA FK506-BINDING NUCLEAR PROTEIN"/>
    <property type="match status" value="1"/>
</dbReference>
<proteinExistence type="inferred from homology"/>
<evidence type="ECO:0000256" key="5">
    <source>
        <dbReference type="PROSITE-ProRule" id="PRU00277"/>
    </source>
</evidence>
<dbReference type="SUPFAM" id="SSF54534">
    <property type="entry name" value="FKBP-like"/>
    <property type="match status" value="1"/>
</dbReference>
<evidence type="ECO:0000313" key="9">
    <source>
        <dbReference type="Proteomes" id="UP000181980"/>
    </source>
</evidence>
<evidence type="ECO:0000313" key="8">
    <source>
        <dbReference type="EMBL" id="SEE82550.1"/>
    </source>
</evidence>
<evidence type="ECO:0000259" key="7">
    <source>
        <dbReference type="PROSITE" id="PS50059"/>
    </source>
</evidence>
<evidence type="ECO:0000256" key="2">
    <source>
        <dbReference type="ARBA" id="ARBA00006577"/>
    </source>
</evidence>
<dbReference type="GO" id="GO:0003755">
    <property type="term" value="F:peptidyl-prolyl cis-trans isomerase activity"/>
    <property type="evidence" value="ECO:0007669"/>
    <property type="project" value="UniProtKB-UniRule"/>
</dbReference>
<dbReference type="AlphaFoldDB" id="A0A1H5M000"/>
<dbReference type="PANTHER" id="PTHR43811">
    <property type="entry name" value="FKBP-TYPE PEPTIDYL-PROLYL CIS-TRANS ISOMERASE FKPA"/>
    <property type="match status" value="1"/>
</dbReference>
<keyword evidence="4 5" id="KW-0413">Isomerase</keyword>
<feature type="domain" description="PPIase FKBP-type" evidence="7">
    <location>
        <begin position="35"/>
        <end position="121"/>
    </location>
</feature>
<evidence type="ECO:0000256" key="4">
    <source>
        <dbReference type="ARBA" id="ARBA00023235"/>
    </source>
</evidence>
<evidence type="ECO:0000256" key="1">
    <source>
        <dbReference type="ARBA" id="ARBA00000971"/>
    </source>
</evidence>
<dbReference type="EC" id="5.2.1.8" evidence="6"/>
<evidence type="ECO:0000256" key="6">
    <source>
        <dbReference type="RuleBase" id="RU003915"/>
    </source>
</evidence>
<name>A0A1H5M000_9ACTN</name>
<dbReference type="EMBL" id="FNUC01000003">
    <property type="protein sequence ID" value="SEE82550.1"/>
    <property type="molecule type" value="Genomic_DNA"/>
</dbReference>
<dbReference type="STRING" id="561176.SAMN04488561_2860"/>
<organism evidence="8 9">
    <name type="scientific">Jiangella alba</name>
    <dbReference type="NCBI Taxonomy" id="561176"/>
    <lineage>
        <taxon>Bacteria</taxon>
        <taxon>Bacillati</taxon>
        <taxon>Actinomycetota</taxon>
        <taxon>Actinomycetes</taxon>
        <taxon>Jiangellales</taxon>
        <taxon>Jiangellaceae</taxon>
        <taxon>Jiangella</taxon>
    </lineage>
</organism>
<keyword evidence="3 5" id="KW-0697">Rotamase</keyword>
<sequence length="121" mass="12782">MGLERPEIDFVGGDAPADLQISDLTVGDGAEAAPGATVLVHYVGVEFESGEEFDASWNRGAPIEFPLRGLIKGWQDGIPGMRVGGRRQLVVPPEQAYGPAGGGHRLSGKTLVFVIDLLDVK</sequence>
<dbReference type="OrthoDB" id="25996at2"/>
<evidence type="ECO:0000256" key="3">
    <source>
        <dbReference type="ARBA" id="ARBA00023110"/>
    </source>
</evidence>
<dbReference type="RefSeq" id="WP_069113359.1">
    <property type="nucleotide sequence ID" value="NZ_FNUC01000003.1"/>
</dbReference>
<dbReference type="PROSITE" id="PS50059">
    <property type="entry name" value="FKBP_PPIASE"/>
    <property type="match status" value="1"/>
</dbReference>
<protein>
    <recommendedName>
        <fullName evidence="6">Peptidyl-prolyl cis-trans isomerase</fullName>
        <ecNumber evidence="6">5.2.1.8</ecNumber>
    </recommendedName>
</protein>
<keyword evidence="9" id="KW-1185">Reference proteome</keyword>
<comment type="similarity">
    <text evidence="2 6">Belongs to the FKBP-type PPIase family.</text>
</comment>
<dbReference type="InterPro" id="IPR046357">
    <property type="entry name" value="PPIase_dom_sf"/>
</dbReference>
<dbReference type="Proteomes" id="UP000181980">
    <property type="component" value="Unassembled WGS sequence"/>
</dbReference>
<comment type="catalytic activity">
    <reaction evidence="1 5 6">
        <text>[protein]-peptidylproline (omega=180) = [protein]-peptidylproline (omega=0)</text>
        <dbReference type="Rhea" id="RHEA:16237"/>
        <dbReference type="Rhea" id="RHEA-COMP:10747"/>
        <dbReference type="Rhea" id="RHEA-COMP:10748"/>
        <dbReference type="ChEBI" id="CHEBI:83833"/>
        <dbReference type="ChEBI" id="CHEBI:83834"/>
        <dbReference type="EC" id="5.2.1.8"/>
    </reaction>
</comment>
<dbReference type="InterPro" id="IPR001179">
    <property type="entry name" value="PPIase_FKBP_dom"/>
</dbReference>
<gene>
    <name evidence="8" type="ORF">SAMN04488561_2860</name>
</gene>
<dbReference type="Gene3D" id="3.10.50.40">
    <property type="match status" value="1"/>
</dbReference>